<dbReference type="InterPro" id="IPR015655">
    <property type="entry name" value="PP2C"/>
</dbReference>
<reference evidence="4 5" key="1">
    <citation type="journal article" date="2019" name="PLoS ONE">
        <title>Comparative genome analysis indicates high evolutionary potential of pathogenicity genes in Colletotrichum tanaceti.</title>
        <authorList>
            <person name="Lelwala R.V."/>
            <person name="Korhonen P.K."/>
            <person name="Young N.D."/>
            <person name="Scott J.B."/>
            <person name="Ades P.A."/>
            <person name="Gasser R.B."/>
            <person name="Taylor P.W.J."/>
        </authorList>
    </citation>
    <scope>NUCLEOTIDE SEQUENCE [LARGE SCALE GENOMIC DNA]</scope>
    <source>
        <strain evidence="4">BRIP57314</strain>
    </source>
</reference>
<keyword evidence="2" id="KW-1133">Transmembrane helix</keyword>
<dbReference type="OrthoDB" id="420076at2759"/>
<dbReference type="GO" id="GO:0004741">
    <property type="term" value="F:[pyruvate dehydrogenase (acetyl-transferring)]-phosphatase activity"/>
    <property type="evidence" value="ECO:0007669"/>
    <property type="project" value="TreeGrafter"/>
</dbReference>
<evidence type="ECO:0000313" key="5">
    <source>
        <dbReference type="Proteomes" id="UP000310108"/>
    </source>
</evidence>
<evidence type="ECO:0000256" key="1">
    <source>
        <dbReference type="SAM" id="MobiDB-lite"/>
    </source>
</evidence>
<comment type="caution">
    <text evidence="4">The sequence shown here is derived from an EMBL/GenBank/DDBJ whole genome shotgun (WGS) entry which is preliminary data.</text>
</comment>
<organism evidence="4 5">
    <name type="scientific">Colletotrichum tanaceti</name>
    <dbReference type="NCBI Taxonomy" id="1306861"/>
    <lineage>
        <taxon>Eukaryota</taxon>
        <taxon>Fungi</taxon>
        <taxon>Dikarya</taxon>
        <taxon>Ascomycota</taxon>
        <taxon>Pezizomycotina</taxon>
        <taxon>Sordariomycetes</taxon>
        <taxon>Hypocreomycetidae</taxon>
        <taxon>Glomerellales</taxon>
        <taxon>Glomerellaceae</taxon>
        <taxon>Colletotrichum</taxon>
        <taxon>Colletotrichum destructivum species complex</taxon>
    </lineage>
</organism>
<dbReference type="STRING" id="1306861.A0A4U6X6A8"/>
<name>A0A4U6X6A8_9PEZI</name>
<keyword evidence="2" id="KW-0812">Transmembrane</keyword>
<dbReference type="CDD" id="cd00143">
    <property type="entry name" value="PP2Cc"/>
    <property type="match status" value="1"/>
</dbReference>
<evidence type="ECO:0000313" key="4">
    <source>
        <dbReference type="EMBL" id="TKW50958.1"/>
    </source>
</evidence>
<keyword evidence="5" id="KW-1185">Reference proteome</keyword>
<feature type="transmembrane region" description="Helical" evidence="2">
    <location>
        <begin position="58"/>
        <end position="78"/>
    </location>
</feature>
<dbReference type="InterPro" id="IPR001932">
    <property type="entry name" value="PPM-type_phosphatase-like_dom"/>
</dbReference>
<protein>
    <submittedName>
        <fullName evidence="4">Protein phosphatase 2C-like protein C10F6.17c</fullName>
    </submittedName>
</protein>
<proteinExistence type="predicted"/>
<dbReference type="GO" id="GO:0005739">
    <property type="term" value="C:mitochondrion"/>
    <property type="evidence" value="ECO:0007669"/>
    <property type="project" value="TreeGrafter"/>
</dbReference>
<dbReference type="SMART" id="SM00332">
    <property type="entry name" value="PP2Cc"/>
    <property type="match status" value="1"/>
</dbReference>
<evidence type="ECO:0000259" key="3">
    <source>
        <dbReference type="PROSITE" id="PS51746"/>
    </source>
</evidence>
<dbReference type="PANTHER" id="PTHR13832">
    <property type="entry name" value="PROTEIN PHOSPHATASE 2C"/>
    <property type="match status" value="1"/>
</dbReference>
<accession>A0A4U6X6A8</accession>
<dbReference type="EMBL" id="PJEX01000346">
    <property type="protein sequence ID" value="TKW50958.1"/>
    <property type="molecule type" value="Genomic_DNA"/>
</dbReference>
<sequence>MMLRRACRPPAGVGVGVGVGAGAGAGAGIALRASAPLRWSRSRPYTTTRGSSSPFRPPQLIAVFLISGIGGWGLSALLRDGKRSKTGGVGGAIPSLRPGPVDLESLAKTPVEEGSFEKADAKLREDVFVGSFSAEGKETHVHAARVASNHPVEDHMAYSLAPGVGGSKTLFNGVYDGHAGWATSLLLQSALIPAVSSSIARLGRDADDAAVDAAIVDAFTDLDDRIMSNAVKAVESLKAGAVEPADSGVMAAIAPAIAGSCALLSVFDPATSTLRVACTGDSRAVLGRWSSRSLAPGDAAAAAAAAAPYYSALELSKDQTGRNEDEFRRVSGEHPGEDGILDKKSGRLLGIAVTRAFGDHRWKWTGHLIKHVHQNFFGTSPRPKYATPPYMTAAPVVTTTTEIHGPDFAILASDGLWDHMSSENAVECVSRWIAAKKAGEKTPGDKLARAPRAPSQFDMSGGWPSWSATPEHFVVEDLDNAAVHLIKNALGGNRRTLFTGAALAYPPLARSVRDDITVQVIFFQDPAKAD</sequence>
<dbReference type="InterPro" id="IPR036457">
    <property type="entry name" value="PPM-type-like_dom_sf"/>
</dbReference>
<dbReference type="AlphaFoldDB" id="A0A4U6X6A8"/>
<keyword evidence="2" id="KW-0472">Membrane</keyword>
<evidence type="ECO:0000256" key="2">
    <source>
        <dbReference type="SAM" id="Phobius"/>
    </source>
</evidence>
<dbReference type="Pfam" id="PF00481">
    <property type="entry name" value="PP2C"/>
    <property type="match status" value="1"/>
</dbReference>
<dbReference type="PANTHER" id="PTHR13832:SF792">
    <property type="entry name" value="GM14286P"/>
    <property type="match status" value="1"/>
</dbReference>
<dbReference type="PROSITE" id="PS51746">
    <property type="entry name" value="PPM_2"/>
    <property type="match status" value="1"/>
</dbReference>
<gene>
    <name evidence="4" type="ORF">CTA1_2683</name>
</gene>
<feature type="region of interest" description="Disordered" evidence="1">
    <location>
        <begin position="320"/>
        <end position="339"/>
    </location>
</feature>
<dbReference type="SUPFAM" id="SSF81606">
    <property type="entry name" value="PP2C-like"/>
    <property type="match status" value="1"/>
</dbReference>
<dbReference type="Proteomes" id="UP000310108">
    <property type="component" value="Unassembled WGS sequence"/>
</dbReference>
<dbReference type="Gene3D" id="3.60.40.10">
    <property type="entry name" value="PPM-type phosphatase domain"/>
    <property type="match status" value="1"/>
</dbReference>
<feature type="domain" description="PPM-type phosphatase" evidence="3">
    <location>
        <begin position="138"/>
        <end position="523"/>
    </location>
</feature>